<sequence length="765" mass="86188">MFTVHFTVQLHTTPSLQQLHDNEIMFVTGNHEQLGHWDPDGALKLTKDEQGRWTGTITLTGVEVVKFRYFIGYYLESEANKPPCLIVSHWETHLTPRSVMPAVEASKARVCRANVNDIFGFHGGRQMVGEGWLRNEDQNQILLTVTGTALKFYKSRHIHQNYRLKIVPLDLRNKHDSAMLDNNDNDEDADNNDDSEQLPNLPSYSPTEIAPLTSENPKFRDQDEFGELFHNSVDYYMYRTCCVAVEYLGFRIEVFSTTSNELVAVGYALPSALHDTYGKASVPLLTKKGIPVGKFYFGYLFVRPLRLPHPKQNMRASYSKHWKKRTTLEVGHRGMGNSYTKCAVARENTLHSLNSAAKNGADLVEFDVHLTKDKVAIVYHDFHVMVSVAKRNVSDGERNGSTAVDFYQLAVKDLKLAQLQLLHLDHVHHQNSTPKCTDSDSGGESTPAPDHHKVTAGHDEEEEHKPFPTLVEAFNNVSEEVGFNVEVKYPMVTVDGQNECENYFERNEFLDIILADILNNAGQRRIVFSSFDPDICTMIALKQNKYPVLFLCVGHDTKHLTFVDERTSTSMTAVKFIAGFGLLGVNFNSEDVLRDPAPILKAQEYGLITFVWGDELIDKKNVEYFKKTLLVDGVIYDRIGEGETRSNVFSLEKKMKAALFTKKPPSPVTPRTSSVVHLNSHVTNSHSRDFKPKQNGMSQVPDGYDSDSSYYEGSDATATVEKTSPKAIFSISMEWPQHKPTGKTNVRESANTVTRKLKGSPNGEI</sequence>
<dbReference type="InterPro" id="IPR002044">
    <property type="entry name" value="CBM20"/>
</dbReference>
<dbReference type="InterPro" id="IPR017946">
    <property type="entry name" value="PLC-like_Pdiesterase_TIM-brl"/>
</dbReference>
<dbReference type="PANTHER" id="PTHR22958:SF42">
    <property type="entry name" value="GLYCEROPHOSPHOCHOLINE PHOSPHODIESTERASE GPCPD1 HOMOLOG 2-RELATED"/>
    <property type="match status" value="1"/>
</dbReference>
<dbReference type="Gene3D" id="3.20.20.190">
    <property type="entry name" value="Phosphatidylinositol (PI) phosphodiesterase"/>
    <property type="match status" value="1"/>
</dbReference>
<dbReference type="PANTHER" id="PTHR22958">
    <property type="entry name" value="GLYCEROPHOSPHORYL DIESTER PHOSPHODIESTERASE"/>
    <property type="match status" value="1"/>
</dbReference>
<feature type="region of interest" description="Disordered" evidence="3">
    <location>
        <begin position="429"/>
        <end position="463"/>
    </location>
</feature>
<dbReference type="InterPro" id="IPR051578">
    <property type="entry name" value="GDPD"/>
</dbReference>
<feature type="compositionally biased region" description="Low complexity" evidence="3">
    <location>
        <begin position="702"/>
        <end position="715"/>
    </location>
</feature>
<dbReference type="Gene3D" id="2.60.40.10">
    <property type="entry name" value="Immunoglobulins"/>
    <property type="match status" value="1"/>
</dbReference>
<reference evidence="6" key="1">
    <citation type="submission" date="2022-01" db="EMBL/GenBank/DDBJ databases">
        <title>Genome Sequence Resource for Two Populations of Ditylenchus destructor, the Migratory Endoparasitic Phytonematode.</title>
        <authorList>
            <person name="Zhang H."/>
            <person name="Lin R."/>
            <person name="Xie B."/>
        </authorList>
    </citation>
    <scope>NUCLEOTIDE SEQUENCE</scope>
    <source>
        <strain evidence="6">BazhouSP</strain>
    </source>
</reference>
<dbReference type="SUPFAM" id="SSF51695">
    <property type="entry name" value="PLC-like phosphodiesterases"/>
    <property type="match status" value="1"/>
</dbReference>
<feature type="domain" description="GP-PDE" evidence="5">
    <location>
        <begin position="327"/>
        <end position="646"/>
    </location>
</feature>
<dbReference type="SUPFAM" id="SSF49452">
    <property type="entry name" value="Starch-binding domain-like"/>
    <property type="match status" value="1"/>
</dbReference>
<proteinExistence type="inferred from homology"/>
<dbReference type="FunFam" id="3.20.20.190:FF:000032">
    <property type="entry name" value="Glycerophosphoryl diester phosphodiesterase, putative"/>
    <property type="match status" value="1"/>
</dbReference>
<keyword evidence="7" id="KW-1185">Reference proteome</keyword>
<evidence type="ECO:0000256" key="3">
    <source>
        <dbReference type="SAM" id="MobiDB-lite"/>
    </source>
</evidence>
<evidence type="ECO:0000256" key="2">
    <source>
        <dbReference type="ARBA" id="ARBA00022801"/>
    </source>
</evidence>
<dbReference type="PROSITE" id="PS51704">
    <property type="entry name" value="GP_PDE"/>
    <property type="match status" value="1"/>
</dbReference>
<dbReference type="AlphaFoldDB" id="A0AAD4NJ63"/>
<dbReference type="EMBL" id="JAKKPZ010000001">
    <property type="protein sequence ID" value="KAI1727873.1"/>
    <property type="molecule type" value="Genomic_DNA"/>
</dbReference>
<dbReference type="GO" id="GO:2001070">
    <property type="term" value="F:starch binding"/>
    <property type="evidence" value="ECO:0007669"/>
    <property type="project" value="InterPro"/>
</dbReference>
<dbReference type="SMART" id="SM01065">
    <property type="entry name" value="CBM_2"/>
    <property type="match status" value="1"/>
</dbReference>
<keyword evidence="2" id="KW-0378">Hydrolase</keyword>
<gene>
    <name evidence="6" type="ORF">DdX_00011</name>
</gene>
<dbReference type="Pfam" id="PF00686">
    <property type="entry name" value="CBM_20"/>
    <property type="match status" value="1"/>
</dbReference>
<evidence type="ECO:0000259" key="4">
    <source>
        <dbReference type="PROSITE" id="PS51166"/>
    </source>
</evidence>
<feature type="compositionally biased region" description="Basic and acidic residues" evidence="3">
    <location>
        <begin position="449"/>
        <end position="463"/>
    </location>
</feature>
<dbReference type="InterPro" id="IPR057506">
    <property type="entry name" value="C2_GPCPD1"/>
</dbReference>
<dbReference type="GO" id="GO:0047389">
    <property type="term" value="F:glycerophosphocholine phosphodiesterase activity"/>
    <property type="evidence" value="ECO:0007669"/>
    <property type="project" value="TreeGrafter"/>
</dbReference>
<evidence type="ECO:0000259" key="5">
    <source>
        <dbReference type="PROSITE" id="PS51704"/>
    </source>
</evidence>
<dbReference type="Proteomes" id="UP001201812">
    <property type="component" value="Unassembled WGS sequence"/>
</dbReference>
<feature type="compositionally biased region" description="Polar residues" evidence="3">
    <location>
        <begin position="742"/>
        <end position="754"/>
    </location>
</feature>
<accession>A0AAD4NJ63</accession>
<dbReference type="Pfam" id="PF03009">
    <property type="entry name" value="GDPD"/>
    <property type="match status" value="1"/>
</dbReference>
<feature type="domain" description="CBM20" evidence="4">
    <location>
        <begin position="1"/>
        <end position="117"/>
    </location>
</feature>
<dbReference type="InterPro" id="IPR013784">
    <property type="entry name" value="Carb-bd-like_fold"/>
</dbReference>
<organism evidence="6 7">
    <name type="scientific">Ditylenchus destructor</name>
    <dbReference type="NCBI Taxonomy" id="166010"/>
    <lineage>
        <taxon>Eukaryota</taxon>
        <taxon>Metazoa</taxon>
        <taxon>Ecdysozoa</taxon>
        <taxon>Nematoda</taxon>
        <taxon>Chromadorea</taxon>
        <taxon>Rhabditida</taxon>
        <taxon>Tylenchina</taxon>
        <taxon>Tylenchomorpha</taxon>
        <taxon>Sphaerularioidea</taxon>
        <taxon>Anguinidae</taxon>
        <taxon>Anguininae</taxon>
        <taxon>Ditylenchus</taxon>
    </lineage>
</organism>
<evidence type="ECO:0000313" key="6">
    <source>
        <dbReference type="EMBL" id="KAI1727873.1"/>
    </source>
</evidence>
<feature type="region of interest" description="Disordered" evidence="3">
    <location>
        <begin position="733"/>
        <end position="765"/>
    </location>
</feature>
<dbReference type="InterPro" id="IPR013783">
    <property type="entry name" value="Ig-like_fold"/>
</dbReference>
<feature type="compositionally biased region" description="Acidic residues" evidence="3">
    <location>
        <begin position="183"/>
        <end position="196"/>
    </location>
</feature>
<feature type="region of interest" description="Disordered" evidence="3">
    <location>
        <begin position="177"/>
        <end position="218"/>
    </location>
</feature>
<protein>
    <submittedName>
        <fullName evidence="6">Glycerophosphoryl diester phosphodiesterase family domain-containing protein</fullName>
    </submittedName>
</protein>
<evidence type="ECO:0000256" key="1">
    <source>
        <dbReference type="ARBA" id="ARBA00007277"/>
    </source>
</evidence>
<evidence type="ECO:0000313" key="7">
    <source>
        <dbReference type="Proteomes" id="UP001201812"/>
    </source>
</evidence>
<comment type="similarity">
    <text evidence="1">Belongs to the glycerophosphoryl diester phosphodiesterase family.</text>
</comment>
<dbReference type="InterPro" id="IPR030395">
    <property type="entry name" value="GP_PDE_dom"/>
</dbReference>
<feature type="compositionally biased region" description="Polar residues" evidence="3">
    <location>
        <begin position="197"/>
        <end position="206"/>
    </location>
</feature>
<dbReference type="Pfam" id="PF25329">
    <property type="entry name" value="C2_GDE1"/>
    <property type="match status" value="1"/>
</dbReference>
<dbReference type="GO" id="GO:0046475">
    <property type="term" value="P:glycerophospholipid catabolic process"/>
    <property type="evidence" value="ECO:0007669"/>
    <property type="project" value="TreeGrafter"/>
</dbReference>
<feature type="compositionally biased region" description="Polar residues" evidence="3">
    <location>
        <begin position="431"/>
        <end position="444"/>
    </location>
</feature>
<comment type="caution">
    <text evidence="6">The sequence shown here is derived from an EMBL/GenBank/DDBJ whole genome shotgun (WGS) entry which is preliminary data.</text>
</comment>
<name>A0AAD4NJ63_9BILA</name>
<feature type="region of interest" description="Disordered" evidence="3">
    <location>
        <begin position="681"/>
        <end position="717"/>
    </location>
</feature>
<dbReference type="PROSITE" id="PS51166">
    <property type="entry name" value="CBM20"/>
    <property type="match status" value="1"/>
</dbReference>